<sequence>MTKVGLKAGARKKRRLYFLLTSITVLGLAVLLVLSALEDSIRLFYDPTEIVEKNIGPGQNFRLGGLVEEESFESRETAGILINHFTVTDGNESVAVTYEGLLPDLFREGQGIVAEGSMNEDGIFVASEIFAKHDETYMPKEVIDSLKKRGEWQRRTAETQQKGDAL</sequence>
<evidence type="ECO:0000256" key="3">
    <source>
        <dbReference type="ARBA" id="ARBA00022692"/>
    </source>
</evidence>
<evidence type="ECO:0000256" key="4">
    <source>
        <dbReference type="ARBA" id="ARBA00022723"/>
    </source>
</evidence>
<dbReference type="NCBIfam" id="NF009731">
    <property type="entry name" value="PRK13254.1-5"/>
    <property type="match status" value="1"/>
</dbReference>
<dbReference type="NCBIfam" id="NF009727">
    <property type="entry name" value="PRK13254.1-1"/>
    <property type="match status" value="1"/>
</dbReference>
<dbReference type="GO" id="GO:0020037">
    <property type="term" value="F:heme binding"/>
    <property type="evidence" value="ECO:0007669"/>
    <property type="project" value="InterPro"/>
</dbReference>
<evidence type="ECO:0000256" key="5">
    <source>
        <dbReference type="ARBA" id="ARBA00022748"/>
    </source>
</evidence>
<keyword evidence="3 9" id="KW-0812">Transmembrane</keyword>
<dbReference type="SUPFAM" id="SSF82093">
    <property type="entry name" value="Heme chaperone CcmE"/>
    <property type="match status" value="1"/>
</dbReference>
<proteinExistence type="inferred from homology"/>
<dbReference type="InterPro" id="IPR036127">
    <property type="entry name" value="CcmE-like_sf"/>
</dbReference>
<keyword evidence="6 9" id="KW-1133">Transmembrane helix</keyword>
<protein>
    <submittedName>
        <fullName evidence="10">Cytochrome c-type biogenesis protein CcmE, heme chaperone</fullName>
    </submittedName>
</protein>
<reference evidence="10" key="1">
    <citation type="submission" date="2018-06" db="EMBL/GenBank/DDBJ databases">
        <authorList>
            <person name="Zhirakovskaya E."/>
        </authorList>
    </citation>
    <scope>NUCLEOTIDE SEQUENCE</scope>
</reference>
<gene>
    <name evidence="10" type="ORF">MNBD_ALPHA03-1808</name>
</gene>
<evidence type="ECO:0000256" key="2">
    <source>
        <dbReference type="ARBA" id="ARBA00022617"/>
    </source>
</evidence>
<dbReference type="InterPro" id="IPR012340">
    <property type="entry name" value="NA-bd_OB-fold"/>
</dbReference>
<keyword evidence="8 9" id="KW-0472">Membrane</keyword>
<dbReference type="HAMAP" id="MF_01959">
    <property type="entry name" value="CcmE"/>
    <property type="match status" value="1"/>
</dbReference>
<comment type="subcellular location">
    <subcellularLocation>
        <location evidence="1">Membrane</location>
    </subcellularLocation>
</comment>
<dbReference type="GO" id="GO:0017003">
    <property type="term" value="P:protein-heme linkage"/>
    <property type="evidence" value="ECO:0007669"/>
    <property type="project" value="InterPro"/>
</dbReference>
<dbReference type="GO" id="GO:0017004">
    <property type="term" value="P:cytochrome complex assembly"/>
    <property type="evidence" value="ECO:0007669"/>
    <property type="project" value="UniProtKB-KW"/>
</dbReference>
<evidence type="ECO:0000256" key="8">
    <source>
        <dbReference type="ARBA" id="ARBA00023136"/>
    </source>
</evidence>
<evidence type="ECO:0000256" key="1">
    <source>
        <dbReference type="ARBA" id="ARBA00004370"/>
    </source>
</evidence>
<feature type="transmembrane region" description="Helical" evidence="9">
    <location>
        <begin position="16"/>
        <end position="37"/>
    </location>
</feature>
<evidence type="ECO:0000256" key="7">
    <source>
        <dbReference type="ARBA" id="ARBA00023004"/>
    </source>
</evidence>
<dbReference type="Pfam" id="PF03100">
    <property type="entry name" value="CcmE"/>
    <property type="match status" value="1"/>
</dbReference>
<keyword evidence="2" id="KW-0349">Heme</keyword>
<keyword evidence="4" id="KW-0479">Metal-binding</keyword>
<dbReference type="PANTHER" id="PTHR34128:SF2">
    <property type="entry name" value="CYTOCHROME C-TYPE BIOGENESIS PROTEIN CCME HOMOLOG, MITOCHONDRIAL"/>
    <property type="match status" value="1"/>
</dbReference>
<keyword evidence="7" id="KW-0408">Iron</keyword>
<evidence type="ECO:0000256" key="6">
    <source>
        <dbReference type="ARBA" id="ARBA00022989"/>
    </source>
</evidence>
<keyword evidence="5" id="KW-0201">Cytochrome c-type biogenesis</keyword>
<dbReference type="GO" id="GO:0005886">
    <property type="term" value="C:plasma membrane"/>
    <property type="evidence" value="ECO:0007669"/>
    <property type="project" value="InterPro"/>
</dbReference>
<organism evidence="10">
    <name type="scientific">hydrothermal vent metagenome</name>
    <dbReference type="NCBI Taxonomy" id="652676"/>
    <lineage>
        <taxon>unclassified sequences</taxon>
        <taxon>metagenomes</taxon>
        <taxon>ecological metagenomes</taxon>
    </lineage>
</organism>
<evidence type="ECO:0000313" key="10">
    <source>
        <dbReference type="EMBL" id="VAX06072.1"/>
    </source>
</evidence>
<name>A0A3B1AQQ4_9ZZZZ</name>
<dbReference type="GO" id="GO:0046872">
    <property type="term" value="F:metal ion binding"/>
    <property type="evidence" value="ECO:0007669"/>
    <property type="project" value="UniProtKB-KW"/>
</dbReference>
<evidence type="ECO:0000256" key="9">
    <source>
        <dbReference type="SAM" id="Phobius"/>
    </source>
</evidence>
<dbReference type="AlphaFoldDB" id="A0A3B1AQQ4"/>
<dbReference type="EMBL" id="UOFW01000152">
    <property type="protein sequence ID" value="VAX06072.1"/>
    <property type="molecule type" value="Genomic_DNA"/>
</dbReference>
<dbReference type="InterPro" id="IPR004329">
    <property type="entry name" value="CcmE"/>
</dbReference>
<dbReference type="Gene3D" id="2.40.50.140">
    <property type="entry name" value="Nucleic acid-binding proteins"/>
    <property type="match status" value="1"/>
</dbReference>
<dbReference type="PANTHER" id="PTHR34128">
    <property type="entry name" value="CYTOCHROME C-TYPE BIOGENESIS PROTEIN CCME HOMOLOG, MITOCHONDRIAL"/>
    <property type="match status" value="1"/>
</dbReference>
<accession>A0A3B1AQQ4</accession>